<protein>
    <submittedName>
        <fullName evidence="2">Glycosyltransferase family 4 protein</fullName>
    </submittedName>
</protein>
<feature type="domain" description="Glycosyl transferase family 1" evidence="1">
    <location>
        <begin position="199"/>
        <end position="358"/>
    </location>
</feature>
<dbReference type="Pfam" id="PF00534">
    <property type="entry name" value="Glycos_transf_1"/>
    <property type="match status" value="1"/>
</dbReference>
<evidence type="ECO:0000313" key="3">
    <source>
        <dbReference type="Proteomes" id="UP000332515"/>
    </source>
</evidence>
<dbReference type="AlphaFoldDB" id="A0A6A7Y5D7"/>
<dbReference type="InterPro" id="IPR001296">
    <property type="entry name" value="Glyco_trans_1"/>
</dbReference>
<dbReference type="EMBL" id="VWNA01000001">
    <property type="protein sequence ID" value="MQT13976.1"/>
    <property type="molecule type" value="Genomic_DNA"/>
</dbReference>
<name>A0A6A7Y5D7_9HYPH</name>
<proteinExistence type="predicted"/>
<evidence type="ECO:0000313" key="2">
    <source>
        <dbReference type="EMBL" id="MQT13976.1"/>
    </source>
</evidence>
<dbReference type="GO" id="GO:0016757">
    <property type="term" value="F:glycosyltransferase activity"/>
    <property type="evidence" value="ECO:0007669"/>
    <property type="project" value="InterPro"/>
</dbReference>
<sequence>MRILLISNLFPPEIIGGYELVAWELAERLTHKGHQVEVATSPLVNYHAELPATSVRVHRNLNYTGLSIDHGGREERLFRSEIIQFNNISNLRIIIEEFNPDQILLCNINGLGSLGVIVFLCSIGFQPSIYLGDNFIQELSGREHLRDTFYRLFSVRRALQTVRPIVVSRLVLEEAENALAARFSDPLFVPGWVPKSAAPDQIELREGPLKLVYSSRIAPHKGIWILLGAVKHLLACGDDNFVIDVYGAGQTAELIQRVHAAGLSDYIRYLGAKSRSEMIALFAQYDALLFPTWEREPLGLVPFEAAAAGCVPIITAQIGAAEWLTSNESIKIERSVEALAGAVQCLLTMPAGERLAWRRAISQNIIRRYNADLWVNKIEQLLQTLPCRAQTISPLQAQDAMLAMLRIWRN</sequence>
<accession>A0A6A7Y5D7</accession>
<dbReference type="Gene3D" id="3.40.50.2000">
    <property type="entry name" value="Glycogen Phosphorylase B"/>
    <property type="match status" value="2"/>
</dbReference>
<evidence type="ECO:0000259" key="1">
    <source>
        <dbReference type="Pfam" id="PF00534"/>
    </source>
</evidence>
<reference evidence="2 3" key="1">
    <citation type="submission" date="2019-09" db="EMBL/GenBank/DDBJ databases">
        <title>Segnochrobactrum spirostomi gen. nov., sp. nov., isolated from the ciliate Spirostomum cf. yagiui and description of a novel family, Segnochrobactraceae fam. nov. within the order Rhizobiales of the class Alphaproteobacteria.</title>
        <authorList>
            <person name="Akter S."/>
            <person name="Shazib S.U.A."/>
            <person name="Shin M.K."/>
        </authorList>
    </citation>
    <scope>NUCLEOTIDE SEQUENCE [LARGE SCALE GENOMIC DNA]</scope>
    <source>
        <strain evidence="2 3">Sp-1</strain>
    </source>
</reference>
<gene>
    <name evidence="2" type="ORF">F0357_15270</name>
</gene>
<comment type="caution">
    <text evidence="2">The sequence shown here is derived from an EMBL/GenBank/DDBJ whole genome shotgun (WGS) entry which is preliminary data.</text>
</comment>
<dbReference type="Proteomes" id="UP000332515">
    <property type="component" value="Unassembled WGS sequence"/>
</dbReference>
<keyword evidence="2" id="KW-0808">Transferase</keyword>
<dbReference type="CDD" id="cd03801">
    <property type="entry name" value="GT4_PimA-like"/>
    <property type="match status" value="1"/>
</dbReference>
<keyword evidence="3" id="KW-1185">Reference proteome</keyword>
<dbReference type="SUPFAM" id="SSF53756">
    <property type="entry name" value="UDP-Glycosyltransferase/glycogen phosphorylase"/>
    <property type="match status" value="1"/>
</dbReference>
<dbReference type="PANTHER" id="PTHR12526:SF635">
    <property type="entry name" value="GLYCOSYL TRANSFERASE GROUP 1"/>
    <property type="match status" value="1"/>
</dbReference>
<organism evidence="2 3">
    <name type="scientific">Segnochrobactrum spirostomi</name>
    <dbReference type="NCBI Taxonomy" id="2608987"/>
    <lineage>
        <taxon>Bacteria</taxon>
        <taxon>Pseudomonadati</taxon>
        <taxon>Pseudomonadota</taxon>
        <taxon>Alphaproteobacteria</taxon>
        <taxon>Hyphomicrobiales</taxon>
        <taxon>Segnochrobactraceae</taxon>
        <taxon>Segnochrobactrum</taxon>
    </lineage>
</organism>
<dbReference type="PANTHER" id="PTHR12526">
    <property type="entry name" value="GLYCOSYLTRANSFERASE"/>
    <property type="match status" value="1"/>
</dbReference>